<dbReference type="RefSeq" id="WP_169642091.1">
    <property type="nucleotide sequence ID" value="NZ_CP048788.1"/>
</dbReference>
<dbReference type="SUPFAM" id="SSF53448">
    <property type="entry name" value="Nucleotide-diphospho-sugar transferases"/>
    <property type="match status" value="1"/>
</dbReference>
<keyword evidence="2" id="KW-1185">Reference proteome</keyword>
<dbReference type="InterPro" id="IPR003329">
    <property type="entry name" value="Cytidylyl_trans"/>
</dbReference>
<gene>
    <name evidence="1" type="ORF">G3256_17695</name>
</gene>
<keyword evidence="1" id="KW-0808">Transferase</keyword>
<dbReference type="GO" id="GO:0008781">
    <property type="term" value="F:N-acylneuraminate cytidylyltransferase activity"/>
    <property type="evidence" value="ECO:0007669"/>
    <property type="project" value="TreeGrafter"/>
</dbReference>
<dbReference type="Pfam" id="PF02348">
    <property type="entry name" value="CTP_transf_3"/>
    <property type="match status" value="1"/>
</dbReference>
<keyword evidence="1" id="KW-0548">Nucleotidyltransferase</keyword>
<dbReference type="PANTHER" id="PTHR21485">
    <property type="entry name" value="HAD SUPERFAMILY MEMBERS CMAS AND KDSC"/>
    <property type="match status" value="1"/>
</dbReference>
<dbReference type="CDD" id="cd02513">
    <property type="entry name" value="CMP-NeuAc_Synthase"/>
    <property type="match status" value="1"/>
</dbReference>
<dbReference type="InterPro" id="IPR050793">
    <property type="entry name" value="CMP-NeuNAc_synthase"/>
</dbReference>
<proteinExistence type="predicted"/>
<organism evidence="1 2">
    <name type="scientific">Roseobacter ponti</name>
    <dbReference type="NCBI Taxonomy" id="1891787"/>
    <lineage>
        <taxon>Bacteria</taxon>
        <taxon>Pseudomonadati</taxon>
        <taxon>Pseudomonadota</taxon>
        <taxon>Alphaproteobacteria</taxon>
        <taxon>Rhodobacterales</taxon>
        <taxon>Roseobacteraceae</taxon>
        <taxon>Roseobacter</taxon>
    </lineage>
</organism>
<dbReference type="Proteomes" id="UP000503308">
    <property type="component" value="Chromosome"/>
</dbReference>
<dbReference type="InterPro" id="IPR029044">
    <property type="entry name" value="Nucleotide-diphossugar_trans"/>
</dbReference>
<dbReference type="AlphaFoldDB" id="A0A858SVV1"/>
<dbReference type="Gene3D" id="3.90.550.10">
    <property type="entry name" value="Spore Coat Polysaccharide Biosynthesis Protein SpsA, Chain A"/>
    <property type="match status" value="1"/>
</dbReference>
<reference evidence="1 2" key="1">
    <citation type="submission" date="2020-02" db="EMBL/GenBank/DDBJ databases">
        <title>Genome sequence of Roseobacter ponti.</title>
        <authorList>
            <person name="Hollensteiner J."/>
            <person name="Schneider D."/>
            <person name="Poehlein A."/>
            <person name="Daniel R."/>
        </authorList>
    </citation>
    <scope>NUCLEOTIDE SEQUENCE [LARGE SCALE GENOMIC DNA]</scope>
    <source>
        <strain evidence="1 2">DSM 106830</strain>
    </source>
</reference>
<accession>A0A858SVV1</accession>
<evidence type="ECO:0000313" key="2">
    <source>
        <dbReference type="Proteomes" id="UP000503308"/>
    </source>
</evidence>
<sequence length="233" mass="24871">MSNGAYTAFIFCRGGSKGIPDKNIRVVAGKPLLTRAVEGALVSDRIGRVIVSTDSERIAQTARDAGAEVLMRPDELATDTASEVLAWRHAIDAHRDSLNGVFISLPATSPLRATEDIDAAIDVFEDGGCDIVFGISPSHRSPFLNMVRRDNAGLISLVNPGAGAVRRQDVPPVFDVTTCVYVGDTQYIDTCEGLMSGRVGSVVIPPERALDIDTPFDLHLAGLLLSRPFGDPL</sequence>
<protein>
    <submittedName>
        <fullName evidence="1">Acylneuraminate cytidylyltransferase family protein</fullName>
    </submittedName>
</protein>
<dbReference type="KEGG" id="rpon:G3256_17695"/>
<dbReference type="PANTHER" id="PTHR21485:SF3">
    <property type="entry name" value="N-ACYLNEURAMINATE CYTIDYLYLTRANSFERASE"/>
    <property type="match status" value="1"/>
</dbReference>
<dbReference type="EMBL" id="CP048788">
    <property type="protein sequence ID" value="QJF52874.1"/>
    <property type="molecule type" value="Genomic_DNA"/>
</dbReference>
<name>A0A858SVV1_9RHOB</name>
<evidence type="ECO:0000313" key="1">
    <source>
        <dbReference type="EMBL" id="QJF52874.1"/>
    </source>
</evidence>